<organism evidence="1 2">
    <name type="scientific">Thermanaerosceptrum fracticalcis</name>
    <dbReference type="NCBI Taxonomy" id="1712410"/>
    <lineage>
        <taxon>Bacteria</taxon>
        <taxon>Bacillati</taxon>
        <taxon>Bacillota</taxon>
        <taxon>Clostridia</taxon>
        <taxon>Eubacteriales</taxon>
        <taxon>Peptococcaceae</taxon>
        <taxon>Thermanaerosceptrum</taxon>
    </lineage>
</organism>
<dbReference type="GO" id="GO:0008705">
    <property type="term" value="F:methionine synthase activity"/>
    <property type="evidence" value="ECO:0007669"/>
    <property type="project" value="InterPro"/>
</dbReference>
<dbReference type="AlphaFoldDB" id="A0A7G6DZ04"/>
<dbReference type="EMBL" id="CP045798">
    <property type="protein sequence ID" value="QNB45058.1"/>
    <property type="molecule type" value="Genomic_DNA"/>
</dbReference>
<sequence length="242" mass="27044">MKLVQLPLNLSPEEIFPFLGITSGARLAPELMNLIQHYLQSIKELAKPQGLWQTYAVKDISPERITLETSPLVIEGMKTVPHFDTSVKVSLLAVTLGSTIDHLLEELGQREPTHALILDGVASAAVEEMAEQLDQHISREIRRQGYFPTARFSPGYGDWPLSWQKAFLESIDAWKINLGVTPHCLLQPVKSITAAIGWSRFPVERNYELPAKKKPCQGTLSCQNCPLSAVCQRMPDHQLPDL</sequence>
<dbReference type="Proteomes" id="UP000515847">
    <property type="component" value="Chromosome"/>
</dbReference>
<evidence type="ECO:0000313" key="1">
    <source>
        <dbReference type="EMBL" id="QNB45058.1"/>
    </source>
</evidence>
<gene>
    <name evidence="1" type="ORF">BR63_01195</name>
</gene>
<dbReference type="InterPro" id="IPR037010">
    <property type="entry name" value="VitB12-dep_Met_synth_activ_sf"/>
</dbReference>
<keyword evidence="2" id="KW-1185">Reference proteome</keyword>
<protein>
    <recommendedName>
        <fullName evidence="3">AdoMet activation domain-containing protein</fullName>
    </recommendedName>
</protein>
<dbReference type="OrthoDB" id="9816190at2"/>
<dbReference type="KEGG" id="tfr:BR63_01195"/>
<proteinExistence type="predicted"/>
<accession>A0A7G6DZ04</accession>
<evidence type="ECO:0000313" key="2">
    <source>
        <dbReference type="Proteomes" id="UP000515847"/>
    </source>
</evidence>
<evidence type="ECO:0008006" key="3">
    <source>
        <dbReference type="Google" id="ProtNLM"/>
    </source>
</evidence>
<dbReference type="Gene3D" id="3.40.109.40">
    <property type="match status" value="1"/>
</dbReference>
<dbReference type="RefSeq" id="WP_051965844.1">
    <property type="nucleotide sequence ID" value="NZ_CP045798.1"/>
</dbReference>
<name>A0A7G6DZ04_THEFR</name>
<reference evidence="1 2" key="1">
    <citation type="journal article" date="2019" name="Front. Microbiol.">
        <title>Thermoanaerosceptrum fracticalcis gen. nov. sp. nov., a Novel Fumarate-Fermenting Microorganism From a Deep Fractured Carbonate Aquifer of the US Great Basin.</title>
        <authorList>
            <person name="Hamilton-Brehm S.D."/>
            <person name="Stewart L.E."/>
            <person name="Zavarin M."/>
            <person name="Caldwell M."/>
            <person name="Lawson P.A."/>
            <person name="Onstott T.C."/>
            <person name="Grzymski J."/>
            <person name="Neveux I."/>
            <person name="Lollar B.S."/>
            <person name="Russell C.E."/>
            <person name="Moser D.P."/>
        </authorList>
    </citation>
    <scope>NUCLEOTIDE SEQUENCE [LARGE SCALE GENOMIC DNA]</scope>
    <source>
        <strain evidence="1 2">DRI-13</strain>
    </source>
</reference>
<dbReference type="SUPFAM" id="SSF56507">
    <property type="entry name" value="Methionine synthase activation domain-like"/>
    <property type="match status" value="1"/>
</dbReference>